<evidence type="ECO:0000256" key="1">
    <source>
        <dbReference type="ARBA" id="ARBA00022723"/>
    </source>
</evidence>
<dbReference type="PANTHER" id="PTHR22938">
    <property type="entry name" value="ZINC FINGER PROTEIN 598"/>
    <property type="match status" value="1"/>
</dbReference>
<dbReference type="eggNOG" id="KOG2231">
    <property type="taxonomic scope" value="Eukaryota"/>
</dbReference>
<evidence type="ECO:0000256" key="3">
    <source>
        <dbReference type="ARBA" id="ARBA00022833"/>
    </source>
</evidence>
<keyword evidence="2 4" id="KW-0863">Zinc-finger</keyword>
<dbReference type="SMART" id="SM00355">
    <property type="entry name" value="ZnF_C2H2"/>
    <property type="match status" value="3"/>
</dbReference>
<reference evidence="7 8" key="1">
    <citation type="journal article" date="2012" name="BMC Genomics">
        <title>Comparative genomic analysis and phylogenetic position of Theileria equi.</title>
        <authorList>
            <person name="Kappmeyer L.S."/>
            <person name="Thiagarajan M."/>
            <person name="Herndon D.R."/>
            <person name="Ramsay J.D."/>
            <person name="Caler E."/>
            <person name="Djikeng A."/>
            <person name="Gillespie J.J."/>
            <person name="Lau A.O."/>
            <person name="Roalson E.H."/>
            <person name="Silva J.C."/>
            <person name="Silva M.G."/>
            <person name="Suarez C.E."/>
            <person name="Ueti M.W."/>
            <person name="Nene V.M."/>
            <person name="Mealey R.H."/>
            <person name="Knowles D.P."/>
            <person name="Brayton K.A."/>
        </authorList>
    </citation>
    <scope>NUCLEOTIDE SEQUENCE [LARGE SCALE GENOMIC DNA]</scope>
    <source>
        <strain evidence="7 8">WA</strain>
    </source>
</reference>
<keyword evidence="3" id="KW-0862">Zinc</keyword>
<dbReference type="InterPro" id="IPR044288">
    <property type="entry name" value="ZNF598/HEL2"/>
</dbReference>
<dbReference type="EMBL" id="ACOU01000002">
    <property type="protein sequence ID" value="EKX73921.1"/>
    <property type="molecule type" value="Genomic_DNA"/>
</dbReference>
<organism evidence="7 8">
    <name type="scientific">Theileria equi strain WA</name>
    <dbReference type="NCBI Taxonomy" id="1537102"/>
    <lineage>
        <taxon>Eukaryota</taxon>
        <taxon>Sar</taxon>
        <taxon>Alveolata</taxon>
        <taxon>Apicomplexa</taxon>
        <taxon>Aconoidasida</taxon>
        <taxon>Piroplasmida</taxon>
        <taxon>Theileriidae</taxon>
        <taxon>Theileria</taxon>
    </lineage>
</organism>
<gene>
    <name evidence="7" type="ORF">BEWA_039590</name>
</gene>
<dbReference type="KEGG" id="beq:BEWA_039590"/>
<dbReference type="VEuPathDB" id="PiroplasmaDB:BEWA_039590"/>
<dbReference type="SUPFAM" id="SSF57850">
    <property type="entry name" value="RING/U-box"/>
    <property type="match status" value="1"/>
</dbReference>
<name>L1LEZ4_THEEQ</name>
<sequence>MEENWRGGNARQVRGRYGGDYRRNRPPGMIIGPDLHRSFSDGLCDVTFDTFLSCGLPHDRGLNKAQLQKLLAFKPTRNLSSFLNCCICYENTLICAVGKCDHIICLLCALKLFYFYSKETPFGYECPYCKHGNEALYFCANPFYVHLASNKAFYSSKGSFALTQEELQDFVSILRRGSNDEEYYASGKVNITELYELFLQYNADVVKRLESLGTEHCVESCSITKSNETLLVNDDCVMIRDKGLIFESSGIYHLCRLITTPLCWIPECRKKWLSTGIDGSRFGSLKLLSKHLKAEHNYVICDICAQYFADKKFVPEMLLYHATRIADHVKNGDFRCYPPISPHVSCPACKIYHWDKAMFKKHAKEEHFICDLCDSGEVFSHYSSLFEHYKTYHYPCEEQDCMFVVFSDDLQLRLHYVAKHPQVTRIPCHKKPLATARREDASPVSRTSAPMFDELTTDLAWDGFISIIGTESQSETLEEVLEKESPLYPYFVSTVIPDDQLKVALDPICAARMEMFLKRNVNALEEVQEVHSEFGTTEKEHVELNMRVYKIIESKFRESYKACTADCTKDASKTTALFNLVKEYIAKLVFLCGAEKGGLKKRLLNCLHDTAQISNGILVKSALEQLIGDMKEVVSARPLSLTRAMKLQGNLRNPLPAQILNPKADTKAAVGKKKKIVKWERKKEEQPKVEKVVAPHPVVEKEKVIEPAYVTNLPDTSTLFINHVNSNNFYGLMYDVIGQVLRSNMEKYSKNQEYTLRDTTKSKLANIALSQKRCFTNLGEFMSMKKLESLQALEPEFHRLVRDLKNVQDLAEIAQAWTKRCLGILKNMQVEHLEIIHYYLKGNCQISLPLCNDAEFPILVKHAKGFTENRNYANALGARPGPRFQNELDFPTLGETSRRR</sequence>
<evidence type="ECO:0000313" key="7">
    <source>
        <dbReference type="EMBL" id="EKX73921.1"/>
    </source>
</evidence>
<dbReference type="RefSeq" id="XP_004833373.1">
    <property type="nucleotide sequence ID" value="XM_004833316.1"/>
</dbReference>
<evidence type="ECO:0000256" key="4">
    <source>
        <dbReference type="PROSITE-ProRule" id="PRU00175"/>
    </source>
</evidence>
<dbReference type="STRING" id="1537102.L1LEZ4"/>
<dbReference type="AlphaFoldDB" id="L1LEZ4"/>
<accession>L1LEZ4</accession>
<dbReference type="GeneID" id="15807369"/>
<dbReference type="OrthoDB" id="3838338at2759"/>
<feature type="region of interest" description="Disordered" evidence="5">
    <location>
        <begin position="877"/>
        <end position="900"/>
    </location>
</feature>
<dbReference type="GO" id="GO:0043022">
    <property type="term" value="F:ribosome binding"/>
    <property type="evidence" value="ECO:0007669"/>
    <property type="project" value="TreeGrafter"/>
</dbReference>
<dbReference type="InterPro" id="IPR013087">
    <property type="entry name" value="Znf_C2H2_type"/>
</dbReference>
<evidence type="ECO:0000256" key="2">
    <source>
        <dbReference type="ARBA" id="ARBA00022771"/>
    </source>
</evidence>
<dbReference type="InterPro" id="IPR017907">
    <property type="entry name" value="Znf_RING_CS"/>
</dbReference>
<dbReference type="GO" id="GO:0008270">
    <property type="term" value="F:zinc ion binding"/>
    <property type="evidence" value="ECO:0007669"/>
    <property type="project" value="UniProtKB-KW"/>
</dbReference>
<feature type="domain" description="RING-type" evidence="6">
    <location>
        <begin position="85"/>
        <end position="130"/>
    </location>
</feature>
<dbReference type="GO" id="GO:0061630">
    <property type="term" value="F:ubiquitin protein ligase activity"/>
    <property type="evidence" value="ECO:0007669"/>
    <property type="project" value="InterPro"/>
</dbReference>
<dbReference type="GO" id="GO:0016567">
    <property type="term" value="P:protein ubiquitination"/>
    <property type="evidence" value="ECO:0007669"/>
    <property type="project" value="TreeGrafter"/>
</dbReference>
<evidence type="ECO:0000259" key="6">
    <source>
        <dbReference type="PROSITE" id="PS50089"/>
    </source>
</evidence>
<comment type="caution">
    <text evidence="7">The sequence shown here is derived from an EMBL/GenBank/DDBJ whole genome shotgun (WGS) entry which is preliminary data.</text>
</comment>
<keyword evidence="8" id="KW-1185">Reference proteome</keyword>
<dbReference type="InterPro" id="IPR001841">
    <property type="entry name" value="Znf_RING"/>
</dbReference>
<dbReference type="PANTHER" id="PTHR22938:SF0">
    <property type="entry name" value="E3 UBIQUITIN-PROTEIN LIGASE ZNF598"/>
    <property type="match status" value="1"/>
</dbReference>
<evidence type="ECO:0000313" key="8">
    <source>
        <dbReference type="Proteomes" id="UP000031512"/>
    </source>
</evidence>
<dbReference type="PROSITE" id="PS50089">
    <property type="entry name" value="ZF_RING_2"/>
    <property type="match status" value="1"/>
</dbReference>
<dbReference type="PROSITE" id="PS00518">
    <property type="entry name" value="ZF_RING_1"/>
    <property type="match status" value="1"/>
</dbReference>
<dbReference type="Proteomes" id="UP000031512">
    <property type="component" value="Unassembled WGS sequence"/>
</dbReference>
<protein>
    <recommendedName>
        <fullName evidence="6">RING-type domain-containing protein</fullName>
    </recommendedName>
</protein>
<evidence type="ECO:0000256" key="5">
    <source>
        <dbReference type="SAM" id="MobiDB-lite"/>
    </source>
</evidence>
<keyword evidence="1" id="KW-0479">Metal-binding</keyword>
<dbReference type="GO" id="GO:0072344">
    <property type="term" value="P:rescue of stalled ribosome"/>
    <property type="evidence" value="ECO:0007669"/>
    <property type="project" value="InterPro"/>
</dbReference>
<proteinExistence type="predicted"/>